<keyword evidence="2" id="KW-0472">Membrane</keyword>
<accession>A0ABU8X0G4</accession>
<evidence type="ECO:0000313" key="4">
    <source>
        <dbReference type="Proteomes" id="UP001367030"/>
    </source>
</evidence>
<evidence type="ECO:0000256" key="1">
    <source>
        <dbReference type="SAM" id="MobiDB-lite"/>
    </source>
</evidence>
<organism evidence="3 4">
    <name type="scientific">Variovorax robiniae</name>
    <dbReference type="NCBI Taxonomy" id="1836199"/>
    <lineage>
        <taxon>Bacteria</taxon>
        <taxon>Pseudomonadati</taxon>
        <taxon>Pseudomonadota</taxon>
        <taxon>Betaproteobacteria</taxon>
        <taxon>Burkholderiales</taxon>
        <taxon>Comamonadaceae</taxon>
        <taxon>Variovorax</taxon>
    </lineage>
</organism>
<reference evidence="3 4" key="1">
    <citation type="submission" date="2024-03" db="EMBL/GenBank/DDBJ databases">
        <title>Novel species of the genus Variovorax.</title>
        <authorList>
            <person name="Liu Q."/>
            <person name="Xin Y.-H."/>
        </authorList>
    </citation>
    <scope>NUCLEOTIDE SEQUENCE [LARGE SCALE GENOMIC DNA]</scope>
    <source>
        <strain evidence="3 4">KACC 18901</strain>
    </source>
</reference>
<evidence type="ECO:0000313" key="3">
    <source>
        <dbReference type="EMBL" id="MEJ8853305.1"/>
    </source>
</evidence>
<feature type="transmembrane region" description="Helical" evidence="2">
    <location>
        <begin position="125"/>
        <end position="144"/>
    </location>
</feature>
<name>A0ABU8X0G4_9BURK</name>
<comment type="caution">
    <text evidence="3">The sequence shown here is derived from an EMBL/GenBank/DDBJ whole genome shotgun (WGS) entry which is preliminary data.</text>
</comment>
<protein>
    <recommendedName>
        <fullName evidence="5">DUF883 domain-containing protein</fullName>
    </recommendedName>
</protein>
<dbReference type="EMBL" id="JBBKZS010000001">
    <property type="protein sequence ID" value="MEJ8853305.1"/>
    <property type="molecule type" value="Genomic_DNA"/>
</dbReference>
<proteinExistence type="predicted"/>
<dbReference type="RefSeq" id="WP_340333403.1">
    <property type="nucleotide sequence ID" value="NZ_JBBKZS010000001.1"/>
</dbReference>
<dbReference type="Proteomes" id="UP001367030">
    <property type="component" value="Unassembled WGS sequence"/>
</dbReference>
<feature type="region of interest" description="Disordered" evidence="1">
    <location>
        <begin position="1"/>
        <end position="29"/>
    </location>
</feature>
<evidence type="ECO:0008006" key="5">
    <source>
        <dbReference type="Google" id="ProtNLM"/>
    </source>
</evidence>
<keyword evidence="2" id="KW-0812">Transmembrane</keyword>
<feature type="compositionally biased region" description="Basic and acidic residues" evidence="1">
    <location>
        <begin position="1"/>
        <end position="10"/>
    </location>
</feature>
<gene>
    <name evidence="3" type="ORF">WKW79_01920</name>
</gene>
<sequence>MEYDDTKTDIKTPSQLADDARQTGQDAADAAQAFASNTATVASHAAHSIRSVVQDAKATGAKALDDAAEVADEARQVASDAARTGRVYAKAAVNSTGRRMGHWKERMADANESCARFVAEEPVKALWITAIASSLLTALAMTALRGSRRYDDYGY</sequence>
<keyword evidence="2" id="KW-1133">Transmembrane helix</keyword>
<evidence type="ECO:0000256" key="2">
    <source>
        <dbReference type="SAM" id="Phobius"/>
    </source>
</evidence>
<keyword evidence="4" id="KW-1185">Reference proteome</keyword>